<evidence type="ECO:0008006" key="3">
    <source>
        <dbReference type="Google" id="ProtNLM"/>
    </source>
</evidence>
<keyword evidence="2" id="KW-1185">Reference proteome</keyword>
<dbReference type="AlphaFoldDB" id="A0A1W1W116"/>
<sequence length="74" mass="8452">MTIGTRMHQCLTSLEGAIADLKSFALETQDKNAQKQFTDYANQLENIAQGLKGRINYIEGQEPQYRVYQQAQRS</sequence>
<accession>A0A1W1W116</accession>
<gene>
    <name evidence="1" type="ORF">SAMN00808754_2708</name>
</gene>
<dbReference type="OrthoDB" id="2902550at2"/>
<organism evidence="1 2">
    <name type="scientific">Thermanaeromonas toyohensis ToBE</name>
    <dbReference type="NCBI Taxonomy" id="698762"/>
    <lineage>
        <taxon>Bacteria</taxon>
        <taxon>Bacillati</taxon>
        <taxon>Bacillota</taxon>
        <taxon>Clostridia</taxon>
        <taxon>Neomoorellales</taxon>
        <taxon>Neomoorellaceae</taxon>
        <taxon>Thermanaeromonas</taxon>
    </lineage>
</organism>
<name>A0A1W1W116_9FIRM</name>
<evidence type="ECO:0000313" key="2">
    <source>
        <dbReference type="Proteomes" id="UP000192569"/>
    </source>
</evidence>
<protein>
    <recommendedName>
        <fullName evidence="3">DUF1657 domain-containing protein</fullName>
    </recommendedName>
</protein>
<proteinExistence type="predicted"/>
<dbReference type="Proteomes" id="UP000192569">
    <property type="component" value="Chromosome I"/>
</dbReference>
<dbReference type="EMBL" id="LT838272">
    <property type="protein sequence ID" value="SMB99051.1"/>
    <property type="molecule type" value="Genomic_DNA"/>
</dbReference>
<evidence type="ECO:0000313" key="1">
    <source>
        <dbReference type="EMBL" id="SMB99051.1"/>
    </source>
</evidence>
<reference evidence="1 2" key="1">
    <citation type="submission" date="2017-04" db="EMBL/GenBank/DDBJ databases">
        <authorList>
            <person name="Afonso C.L."/>
            <person name="Miller P.J."/>
            <person name="Scott M.A."/>
            <person name="Spackman E."/>
            <person name="Goraichik I."/>
            <person name="Dimitrov K.M."/>
            <person name="Suarez D.L."/>
            <person name="Swayne D.E."/>
        </authorList>
    </citation>
    <scope>NUCLEOTIDE SEQUENCE [LARGE SCALE GENOMIC DNA]</scope>
    <source>
        <strain evidence="1 2">ToBE</strain>
    </source>
</reference>
<dbReference type="STRING" id="698762.SAMN00808754_2708"/>
<dbReference type="InterPro" id="IPR012452">
    <property type="entry name" value="DUF1657"/>
</dbReference>
<dbReference type="RefSeq" id="WP_084666420.1">
    <property type="nucleotide sequence ID" value="NZ_LT838272.1"/>
</dbReference>
<dbReference type="Pfam" id="PF07870">
    <property type="entry name" value="DUF1657"/>
    <property type="match status" value="1"/>
</dbReference>